<evidence type="ECO:0000313" key="6">
    <source>
        <dbReference type="Proteomes" id="UP000799118"/>
    </source>
</evidence>
<dbReference type="PANTHER" id="PTHR13471:SF0">
    <property type="entry name" value="NUCLEAR EXOSOME REGULATOR NRDE2"/>
    <property type="match status" value="1"/>
</dbReference>
<reference evidence="5" key="1">
    <citation type="journal article" date="2019" name="Environ. Microbiol.">
        <title>Fungal ecological strategies reflected in gene transcription - a case study of two litter decomposers.</title>
        <authorList>
            <person name="Barbi F."/>
            <person name="Kohler A."/>
            <person name="Barry K."/>
            <person name="Baskaran P."/>
            <person name="Daum C."/>
            <person name="Fauchery L."/>
            <person name="Ihrmark K."/>
            <person name="Kuo A."/>
            <person name="LaButti K."/>
            <person name="Lipzen A."/>
            <person name="Morin E."/>
            <person name="Grigoriev I.V."/>
            <person name="Henrissat B."/>
            <person name="Lindahl B."/>
            <person name="Martin F."/>
        </authorList>
    </citation>
    <scope>NUCLEOTIDE SEQUENCE</scope>
    <source>
        <strain evidence="5">JB14</strain>
    </source>
</reference>
<evidence type="ECO:0000256" key="4">
    <source>
        <dbReference type="SAM" id="MobiDB-lite"/>
    </source>
</evidence>
<dbReference type="AlphaFoldDB" id="A0A6A4IC99"/>
<dbReference type="Pfam" id="PF08424">
    <property type="entry name" value="NRDE-2"/>
    <property type="match status" value="1"/>
</dbReference>
<keyword evidence="6" id="KW-1185">Reference proteome</keyword>
<dbReference type="Proteomes" id="UP000799118">
    <property type="component" value="Unassembled WGS sequence"/>
</dbReference>
<name>A0A6A4IC99_9AGAR</name>
<comment type="similarity">
    <text evidence="2">Belongs to the NRDE2 family.</text>
</comment>
<organism evidence="5 6">
    <name type="scientific">Gymnopus androsaceus JB14</name>
    <dbReference type="NCBI Taxonomy" id="1447944"/>
    <lineage>
        <taxon>Eukaryota</taxon>
        <taxon>Fungi</taxon>
        <taxon>Dikarya</taxon>
        <taxon>Basidiomycota</taxon>
        <taxon>Agaricomycotina</taxon>
        <taxon>Agaricomycetes</taxon>
        <taxon>Agaricomycetidae</taxon>
        <taxon>Agaricales</taxon>
        <taxon>Marasmiineae</taxon>
        <taxon>Omphalotaceae</taxon>
        <taxon>Gymnopus</taxon>
    </lineage>
</organism>
<dbReference type="SUPFAM" id="SSF48452">
    <property type="entry name" value="TPR-like"/>
    <property type="match status" value="1"/>
</dbReference>
<keyword evidence="3" id="KW-0539">Nucleus</keyword>
<feature type="compositionally biased region" description="Basic and acidic residues" evidence="4">
    <location>
        <begin position="46"/>
        <end position="58"/>
    </location>
</feature>
<dbReference type="GO" id="GO:1902369">
    <property type="term" value="P:negative regulation of RNA catabolic process"/>
    <property type="evidence" value="ECO:0007669"/>
    <property type="project" value="TreeGrafter"/>
</dbReference>
<feature type="compositionally biased region" description="Basic residues" evidence="4">
    <location>
        <begin position="35"/>
        <end position="45"/>
    </location>
</feature>
<evidence type="ECO:0000313" key="5">
    <source>
        <dbReference type="EMBL" id="KAE9408226.1"/>
    </source>
</evidence>
<comment type="subcellular location">
    <subcellularLocation>
        <location evidence="1">Nucleus</location>
    </subcellularLocation>
</comment>
<evidence type="ECO:0000256" key="1">
    <source>
        <dbReference type="ARBA" id="ARBA00004123"/>
    </source>
</evidence>
<feature type="compositionally biased region" description="Low complexity" evidence="4">
    <location>
        <begin position="199"/>
        <end position="209"/>
    </location>
</feature>
<evidence type="ECO:0008006" key="7">
    <source>
        <dbReference type="Google" id="ProtNLM"/>
    </source>
</evidence>
<evidence type="ECO:0000256" key="3">
    <source>
        <dbReference type="ARBA" id="ARBA00023242"/>
    </source>
</evidence>
<proteinExistence type="inferred from homology"/>
<feature type="region of interest" description="Disordered" evidence="4">
    <location>
        <begin position="1"/>
        <end position="64"/>
    </location>
</feature>
<feature type="region of interest" description="Disordered" evidence="4">
    <location>
        <begin position="183"/>
        <end position="217"/>
    </location>
</feature>
<feature type="compositionally biased region" description="Low complexity" evidence="4">
    <location>
        <begin position="1"/>
        <end position="26"/>
    </location>
</feature>
<gene>
    <name evidence="5" type="ORF">BT96DRAFT_27320</name>
</gene>
<dbReference type="GO" id="GO:0031048">
    <property type="term" value="P:regulatory ncRNA-mediated heterochromatin formation"/>
    <property type="evidence" value="ECO:0007669"/>
    <property type="project" value="TreeGrafter"/>
</dbReference>
<protein>
    <recommendedName>
        <fullName evidence="7">DUF1740-domain-containing protein</fullName>
    </recommendedName>
</protein>
<accession>A0A6A4IC99</accession>
<evidence type="ECO:0000256" key="2">
    <source>
        <dbReference type="ARBA" id="ARBA00009265"/>
    </source>
</evidence>
<dbReference type="InterPro" id="IPR013633">
    <property type="entry name" value="NRDE-2"/>
</dbReference>
<sequence length="1027" mass="116555">MYPAPSFSSFPSFDSFPDTDPGLSQSRKSEDEKSKKKKKQKSHSSKNKDHSRKHERDVSQSAVDVHFSKDEEATRFYYADRKADHLNIEYGRLYQGDIPKYSVVNHGRKILGLDSVYTAFSRSDRGIEVGIHRRLVTLDDRSKSQKLLSKTPRRIGYGNSTKYQEVDGFLPLPSRRGRNFRADEPSYRFIDNENDSDSASDSVASSPCSSDDEHVPSAADEALRHLEQQLSADPSSITNWLALLSRTLSKQKARGSRSAIALPVLARALSAHPANSASVLLQIKYLKAGADVWDDEAKLRYEWEDALKLGSIDLWMEWFEWKISKAGDGLDGVVDAALRILSSLDESEDSEVGKVRVFWRTAIAFRHAGYHERATAMFQAQAELTFEIPQTLYGLSLNNRLTAFEEFWDAEVPRMGELHSKGWAHWASQKQEQDPVSTPSMIPKSTELDPYRQWAEYETTADRGGWLPIRSTNSTVDSDPYSMVLFTDIRSLLLDLRTQHAKHIFRLAWLSTMGLHLPGFSASLSSTGKSWDDRWSYTHLANPAFLDAVLPGLNAKEVNLTADALAGALVGRQKVYRKSFGPVKNWSWGSLRFFEPIFGSTGMWEKLDVTNMDSGFVNRVFSSLRLGPEDVEWDLLSLMFEAATSVKSALKLSRLYLSTARDSLPHWAAHAQLERMRGKLDDARNVYQTILIASAEPALRTQEVFLWWDWAEMEWLSGHVEDALPVILRAAKVEGRGGVAILRARRALNDSARDGTSWQEREAWTKLGALLDLLTSHDVRTALSTFEEQLGKIEPQEMAHESLTMASLLFLYRYGSVLKNPVPPSILRGRVIQAMEYYPSNSVILALFLEVEKGQGVWGRIRGTLGDNDDNMKDVARRVQEVWIAGWESGRWEAEIERTRTGLSAAVEHERTKGSSHIWRIYIEFEIRATRLKTAKELLFRAIDQCPRCKDLYLLAFGPLRSVFEGRELNSFAEVMAERGIRMRKGLDEVLEEWGPRMEGMDNGDLDNDQDDEIEFDARELRRLKPY</sequence>
<dbReference type="InterPro" id="IPR011990">
    <property type="entry name" value="TPR-like_helical_dom_sf"/>
</dbReference>
<dbReference type="EMBL" id="ML769392">
    <property type="protein sequence ID" value="KAE9408226.1"/>
    <property type="molecule type" value="Genomic_DNA"/>
</dbReference>
<dbReference type="OrthoDB" id="297219at2759"/>
<dbReference type="PANTHER" id="PTHR13471">
    <property type="entry name" value="TETRATRICOPEPTIDE-LIKE HELICAL"/>
    <property type="match status" value="1"/>
</dbReference>
<dbReference type="GO" id="GO:0071013">
    <property type="term" value="C:catalytic step 2 spliceosome"/>
    <property type="evidence" value="ECO:0007669"/>
    <property type="project" value="TreeGrafter"/>
</dbReference>